<gene>
    <name evidence="9" type="ORF">BHO_0013605</name>
</gene>
<keyword evidence="9" id="KW-0614">Plasmid</keyword>
<accession>W5T3A1</accession>
<evidence type="ECO:0000256" key="3">
    <source>
        <dbReference type="ARBA" id="ARBA00022729"/>
    </source>
</evidence>
<evidence type="ECO:0000256" key="2">
    <source>
        <dbReference type="ARBA" id="ARBA00004459"/>
    </source>
</evidence>
<comment type="function">
    <text evidence="1 8">The Vlp and Vsp proteins are antigenically distinct proteins, only one vlp or vsp gene is transcriptionally active at any one time. Switching between these genes is a mechanism of host immune response evasion.</text>
</comment>
<proteinExistence type="predicted"/>
<dbReference type="Pfam" id="PF00921">
    <property type="entry name" value="Lipoprotein_2"/>
    <property type="match status" value="1"/>
</dbReference>
<evidence type="ECO:0000256" key="4">
    <source>
        <dbReference type="ARBA" id="ARBA00023136"/>
    </source>
</evidence>
<protein>
    <recommendedName>
        <fullName evidence="8">Variable large protein</fullName>
    </recommendedName>
</protein>
<name>W5T3A1_BORHE</name>
<keyword evidence="4 8" id="KW-0472">Membrane</keyword>
<dbReference type="EMBL" id="CP005724">
    <property type="protein sequence ID" value="AHH13353.1"/>
    <property type="molecule type" value="Genomic_DNA"/>
</dbReference>
<keyword evidence="6 8" id="KW-0998">Cell outer membrane</keyword>
<evidence type="ECO:0000256" key="1">
    <source>
        <dbReference type="ARBA" id="ARBA00003932"/>
    </source>
</evidence>
<organism evidence="9">
    <name type="scientific">Borrelia hermsii YBT</name>
    <dbReference type="NCBI Taxonomy" id="1313295"/>
    <lineage>
        <taxon>Bacteria</taxon>
        <taxon>Pseudomonadati</taxon>
        <taxon>Spirochaetota</taxon>
        <taxon>Spirochaetia</taxon>
        <taxon>Spirochaetales</taxon>
        <taxon>Borreliaceae</taxon>
        <taxon>Borrelia</taxon>
    </lineage>
</organism>
<evidence type="ECO:0000256" key="6">
    <source>
        <dbReference type="ARBA" id="ARBA00023237"/>
    </source>
</evidence>
<dbReference type="GO" id="GO:0009279">
    <property type="term" value="C:cell outer membrane"/>
    <property type="evidence" value="ECO:0007669"/>
    <property type="project" value="UniProtKB-SubCell"/>
</dbReference>
<dbReference type="AlphaFoldDB" id="W5T3A1"/>
<geneLocation type="plasmid" evidence="9">
    <name>unnamed</name>
</geneLocation>
<evidence type="ECO:0000256" key="5">
    <source>
        <dbReference type="ARBA" id="ARBA00023139"/>
    </source>
</evidence>
<comment type="subcellular location">
    <subcellularLocation>
        <location evidence="2 8">Cell outer membrane</location>
        <topology evidence="2 8">Lipid-anchor</topology>
    </subcellularLocation>
</comment>
<sequence length="41" mass="4070">MFAANAKKAAIDSAKAVGAVTGADILKALVKDNGDVVKLAI</sequence>
<dbReference type="HOGENOM" id="CLU_3266593_0_0_12"/>
<keyword evidence="7 8" id="KW-0449">Lipoprotein</keyword>
<evidence type="ECO:0000256" key="7">
    <source>
        <dbReference type="ARBA" id="ARBA00023288"/>
    </source>
</evidence>
<reference evidence="9" key="1">
    <citation type="submission" date="2013-04" db="EMBL/GenBank/DDBJ databases">
        <title>Comparative Genomics of Relapsing Fever Spirochetes.</title>
        <authorList>
            <person name="Schwan T.G."/>
            <person name="Raffel S.J."/>
            <person name="Porcella S.F."/>
            <person name="Martens C.A."/>
            <person name="Bruno D.P."/>
            <person name="Ricklefs S.M."/>
            <person name="Barbian K.B."/>
        </authorList>
    </citation>
    <scope>NUCLEOTIDE SEQUENCE</scope>
    <source>
        <strain evidence="9">YBT</strain>
        <plasmid evidence="9">unnamed</plasmid>
    </source>
</reference>
<dbReference type="SUPFAM" id="SSF74748">
    <property type="entry name" value="Variable surface antigen VlsE"/>
    <property type="match status" value="1"/>
</dbReference>
<evidence type="ECO:0000313" key="9">
    <source>
        <dbReference type="EMBL" id="AHH13353.1"/>
    </source>
</evidence>
<evidence type="ECO:0000256" key="8">
    <source>
        <dbReference type="RuleBase" id="RU363105"/>
    </source>
</evidence>
<dbReference type="InterPro" id="IPR000680">
    <property type="entry name" value="Borrelia_lipo"/>
</dbReference>
<keyword evidence="3" id="KW-0732">Signal</keyword>
<keyword evidence="5 8" id="KW-0564">Palmitate</keyword>